<dbReference type="EMBL" id="BSYR01000010">
    <property type="protein sequence ID" value="GMI71127.1"/>
    <property type="molecule type" value="Genomic_DNA"/>
</dbReference>
<keyword evidence="2" id="KW-0812">Transmembrane</keyword>
<dbReference type="InterPro" id="IPR007656">
    <property type="entry name" value="GTD-bd"/>
</dbReference>
<dbReference type="PANTHER" id="PTHR31422">
    <property type="entry name" value="BNAANNG28530D PROTEIN"/>
    <property type="match status" value="1"/>
</dbReference>
<keyword evidence="5" id="KW-0175">Coiled coil</keyword>
<dbReference type="AlphaFoldDB" id="A0A9W7H5Q6"/>
<keyword evidence="8" id="KW-1185">Reference proteome</keyword>
<keyword evidence="4" id="KW-0472">Membrane</keyword>
<evidence type="ECO:0000313" key="7">
    <source>
        <dbReference type="EMBL" id="GMI71127.1"/>
    </source>
</evidence>
<name>A0A9W7H5Q6_HIBTR</name>
<accession>A0A9W7H5Q6</accession>
<dbReference type="GO" id="GO:0016020">
    <property type="term" value="C:membrane"/>
    <property type="evidence" value="ECO:0007669"/>
    <property type="project" value="UniProtKB-SubCell"/>
</dbReference>
<proteinExistence type="predicted"/>
<comment type="caution">
    <text evidence="7">The sequence shown here is derived from an EMBL/GenBank/DDBJ whole genome shotgun (WGS) entry which is preliminary data.</text>
</comment>
<feature type="domain" description="GTD-binding" evidence="6">
    <location>
        <begin position="67"/>
        <end position="165"/>
    </location>
</feature>
<keyword evidence="3" id="KW-1133">Transmembrane helix</keyword>
<protein>
    <recommendedName>
        <fullName evidence="6">GTD-binding domain-containing protein</fullName>
    </recommendedName>
</protein>
<evidence type="ECO:0000256" key="1">
    <source>
        <dbReference type="ARBA" id="ARBA00004370"/>
    </source>
</evidence>
<evidence type="ECO:0000256" key="5">
    <source>
        <dbReference type="SAM" id="Coils"/>
    </source>
</evidence>
<feature type="coiled-coil region" evidence="5">
    <location>
        <begin position="402"/>
        <end position="429"/>
    </location>
</feature>
<evidence type="ECO:0000313" key="8">
    <source>
        <dbReference type="Proteomes" id="UP001165190"/>
    </source>
</evidence>
<reference evidence="7" key="1">
    <citation type="submission" date="2023-05" db="EMBL/GenBank/DDBJ databases">
        <title>Genome and transcriptome analyses reveal genes involved in the formation of fine ridges on petal epidermal cells in Hibiscus trionum.</title>
        <authorList>
            <person name="Koshimizu S."/>
            <person name="Masuda S."/>
            <person name="Ishii T."/>
            <person name="Shirasu K."/>
            <person name="Hoshino A."/>
            <person name="Arita M."/>
        </authorList>
    </citation>
    <scope>NUCLEOTIDE SEQUENCE</scope>
    <source>
        <strain evidence="7">Hamamatsu line</strain>
    </source>
</reference>
<evidence type="ECO:0000256" key="4">
    <source>
        <dbReference type="ARBA" id="ARBA00023136"/>
    </source>
</evidence>
<dbReference type="GO" id="GO:0080115">
    <property type="term" value="F:myosin XI tail binding"/>
    <property type="evidence" value="ECO:0007669"/>
    <property type="project" value="UniProtKB-ARBA"/>
</dbReference>
<dbReference type="Proteomes" id="UP001165190">
    <property type="component" value="Unassembled WGS sequence"/>
</dbReference>
<evidence type="ECO:0000256" key="3">
    <source>
        <dbReference type="ARBA" id="ARBA00022989"/>
    </source>
</evidence>
<evidence type="ECO:0000256" key="2">
    <source>
        <dbReference type="ARBA" id="ARBA00022692"/>
    </source>
</evidence>
<feature type="coiled-coil region" evidence="5">
    <location>
        <begin position="76"/>
        <end position="121"/>
    </location>
</feature>
<evidence type="ECO:0000259" key="6">
    <source>
        <dbReference type="PROSITE" id="PS51775"/>
    </source>
</evidence>
<comment type="subcellular location">
    <subcellularLocation>
        <location evidence="1">Membrane</location>
    </subcellularLocation>
</comment>
<sequence length="519" mass="59066">MESEIFSPRRDSVKCCDCACPTCSLIGKPSSTWLRSVKRKYDEFETGNQFYVPEFDLYSNPKVQIENECVALRETVSTQQATIQDLQTELEKERNASSSAANEAMSMILKLQKQKAEIQMEASQFKRFAEEKMAHDQEEILALEDILYKREEGVESLTCEAMAYKHRMMSYGLTEADVEGEKDGEIQSMGTDDNFDAEVDLPAYDYPPLKCSLNENPGDEIEDIEKYAFGETPNTGEQLRDLEQRLFQVERDPSSSQSQMDGGIPGTKNVLEKVIVGHSPRRTRHSRRVSTESYNSLLAKETASEFTIDSPRFNIGSPRFNASYKKMEFVSKMDEISNSRRMGNTSEVADDMSDRVYTIDSVYHGATYNETPEPKLGAETANEYASTPWGDFNLPDACDPYIKKLYTRLQALEADRESMRQALLSMRTDKAQLVLLKEIAQHLSKEMPSNRQVVAKPSILGSLPFMPVFKWIASLIFWRRKARRSKYLYGFSPNNVGLLMLLDKGPRLGQWRCLSSTQV</sequence>
<organism evidence="7 8">
    <name type="scientific">Hibiscus trionum</name>
    <name type="common">Flower of an hour</name>
    <dbReference type="NCBI Taxonomy" id="183268"/>
    <lineage>
        <taxon>Eukaryota</taxon>
        <taxon>Viridiplantae</taxon>
        <taxon>Streptophyta</taxon>
        <taxon>Embryophyta</taxon>
        <taxon>Tracheophyta</taxon>
        <taxon>Spermatophyta</taxon>
        <taxon>Magnoliopsida</taxon>
        <taxon>eudicotyledons</taxon>
        <taxon>Gunneridae</taxon>
        <taxon>Pentapetalae</taxon>
        <taxon>rosids</taxon>
        <taxon>malvids</taxon>
        <taxon>Malvales</taxon>
        <taxon>Malvaceae</taxon>
        <taxon>Malvoideae</taxon>
        <taxon>Hibiscus</taxon>
    </lineage>
</organism>
<gene>
    <name evidence="7" type="ORF">HRI_000781900</name>
</gene>
<dbReference type="Pfam" id="PF04576">
    <property type="entry name" value="Zein-binding"/>
    <property type="match status" value="1"/>
</dbReference>
<dbReference type="PROSITE" id="PS51775">
    <property type="entry name" value="GTD_BINDING"/>
    <property type="match status" value="1"/>
</dbReference>
<dbReference type="PANTHER" id="PTHR31422:SF0">
    <property type="entry name" value="MYOSIN-BINDING PROTEIN 7"/>
    <property type="match status" value="1"/>
</dbReference>